<name>A0AAD7GD45_MYCRO</name>
<dbReference type="SUPFAM" id="SSF48576">
    <property type="entry name" value="Terpenoid synthases"/>
    <property type="match status" value="1"/>
</dbReference>
<protein>
    <submittedName>
        <fullName evidence="1">Isoprenoid synthase domain-containing protein</fullName>
    </submittedName>
</protein>
<evidence type="ECO:0000313" key="1">
    <source>
        <dbReference type="EMBL" id="KAJ7689042.1"/>
    </source>
</evidence>
<dbReference type="EMBL" id="JARKIE010000075">
    <property type="protein sequence ID" value="KAJ7689042.1"/>
    <property type="molecule type" value="Genomic_DNA"/>
</dbReference>
<proteinExistence type="predicted"/>
<accession>A0AAD7GD45</accession>
<sequence>MPSIPSIQLPDLLSLGRAFDLRTNRHCHAVTYASEQWFATQRQALSDTERAALRSLKIGLWASTCFPTSDPPQLRLATDFLTSLVTCNGRLVHARTLRDCGWTDERSHNGWECLSGNVLFQPLMQRLTSAMSSDTSRGNFGRSSEAFRTAQMQILAYRQNHTLPNADAYVELRRDLSGMPMVFDLLEMTEGLPSSSRDEPCKSFNHLAADMIALSMDIFAYNNDQFNGNDFNIVSIIRTEKGVSAQGAINCAFDLIANSFQKFFRAESALFLGQSPPSPTSAWTWNLLGRKEPPLQATLSQLPPAHDAGLYLRGLKDCIIGTMNWSYETDLYFGSKGDEVRQFGWVFLKPRSDEQ</sequence>
<dbReference type="Gene3D" id="1.10.600.10">
    <property type="entry name" value="Farnesyl Diphosphate Synthase"/>
    <property type="match status" value="1"/>
</dbReference>
<dbReference type="Proteomes" id="UP001221757">
    <property type="component" value="Unassembled WGS sequence"/>
</dbReference>
<dbReference type="AlphaFoldDB" id="A0AAD7GD45"/>
<keyword evidence="2" id="KW-1185">Reference proteome</keyword>
<organism evidence="1 2">
    <name type="scientific">Mycena rosella</name>
    <name type="common">Pink bonnet</name>
    <name type="synonym">Agaricus rosellus</name>
    <dbReference type="NCBI Taxonomy" id="1033263"/>
    <lineage>
        <taxon>Eukaryota</taxon>
        <taxon>Fungi</taxon>
        <taxon>Dikarya</taxon>
        <taxon>Basidiomycota</taxon>
        <taxon>Agaricomycotina</taxon>
        <taxon>Agaricomycetes</taxon>
        <taxon>Agaricomycetidae</taxon>
        <taxon>Agaricales</taxon>
        <taxon>Marasmiineae</taxon>
        <taxon>Mycenaceae</taxon>
        <taxon>Mycena</taxon>
    </lineage>
</organism>
<dbReference type="Pfam" id="PF19086">
    <property type="entry name" value="Terpene_syn_C_2"/>
    <property type="match status" value="1"/>
</dbReference>
<comment type="caution">
    <text evidence="1">The sequence shown here is derived from an EMBL/GenBank/DDBJ whole genome shotgun (WGS) entry which is preliminary data.</text>
</comment>
<dbReference type="InterPro" id="IPR008949">
    <property type="entry name" value="Isoprenoid_synthase_dom_sf"/>
</dbReference>
<reference evidence="1" key="1">
    <citation type="submission" date="2023-03" db="EMBL/GenBank/DDBJ databases">
        <title>Massive genome expansion in bonnet fungi (Mycena s.s.) driven by repeated elements and novel gene families across ecological guilds.</title>
        <authorList>
            <consortium name="Lawrence Berkeley National Laboratory"/>
            <person name="Harder C.B."/>
            <person name="Miyauchi S."/>
            <person name="Viragh M."/>
            <person name="Kuo A."/>
            <person name="Thoen E."/>
            <person name="Andreopoulos B."/>
            <person name="Lu D."/>
            <person name="Skrede I."/>
            <person name="Drula E."/>
            <person name="Henrissat B."/>
            <person name="Morin E."/>
            <person name="Kohler A."/>
            <person name="Barry K."/>
            <person name="LaButti K."/>
            <person name="Morin E."/>
            <person name="Salamov A."/>
            <person name="Lipzen A."/>
            <person name="Mereny Z."/>
            <person name="Hegedus B."/>
            <person name="Baldrian P."/>
            <person name="Stursova M."/>
            <person name="Weitz H."/>
            <person name="Taylor A."/>
            <person name="Grigoriev I.V."/>
            <person name="Nagy L.G."/>
            <person name="Martin F."/>
            <person name="Kauserud H."/>
        </authorList>
    </citation>
    <scope>NUCLEOTIDE SEQUENCE</scope>
    <source>
        <strain evidence="1">CBHHK067</strain>
    </source>
</reference>
<gene>
    <name evidence="1" type="ORF">B0H17DRAFT_1012404</name>
</gene>
<evidence type="ECO:0000313" key="2">
    <source>
        <dbReference type="Proteomes" id="UP001221757"/>
    </source>
</evidence>